<dbReference type="Proteomes" id="UP000182152">
    <property type="component" value="Unassembled WGS sequence"/>
</dbReference>
<evidence type="ECO:0000313" key="1">
    <source>
        <dbReference type="EMBL" id="OJG81814.1"/>
    </source>
</evidence>
<keyword evidence="2" id="KW-1185">Reference proteome</keyword>
<accession>A0A1L8WLB7</accession>
<evidence type="ECO:0000313" key="2">
    <source>
        <dbReference type="Proteomes" id="UP000182152"/>
    </source>
</evidence>
<proteinExistence type="predicted"/>
<name>A0A1L8WLB7_9ENTE</name>
<sequence length="106" mass="12710">MLDDSKRSLHLGELKMRKSFEVQKKLLQARYGTFTVEDRRQILCKLRKRNILMYRQLERLKHDLLRLESKRVQCELEGNAVQAEAVENKILKKKEQFLKVLAQNKK</sequence>
<gene>
    <name evidence="1" type="ORF">RV14_GL002357</name>
</gene>
<dbReference type="AlphaFoldDB" id="A0A1L8WLB7"/>
<dbReference type="STRING" id="150033.RV14_GL002357"/>
<organism evidence="1 2">
    <name type="scientific">Enterococcus ratti</name>
    <dbReference type="NCBI Taxonomy" id="150033"/>
    <lineage>
        <taxon>Bacteria</taxon>
        <taxon>Bacillati</taxon>
        <taxon>Bacillota</taxon>
        <taxon>Bacilli</taxon>
        <taxon>Lactobacillales</taxon>
        <taxon>Enterococcaceae</taxon>
        <taxon>Enterococcus</taxon>
    </lineage>
</organism>
<reference evidence="1 2" key="1">
    <citation type="submission" date="2014-12" db="EMBL/GenBank/DDBJ databases">
        <title>Draft genome sequences of 29 type strains of Enterococci.</title>
        <authorList>
            <person name="Zhong Z."/>
            <person name="Sun Z."/>
            <person name="Liu W."/>
            <person name="Zhang W."/>
            <person name="Zhang H."/>
        </authorList>
    </citation>
    <scope>NUCLEOTIDE SEQUENCE [LARGE SCALE GENOMIC DNA]</scope>
    <source>
        <strain evidence="1 2">DSM 15687</strain>
    </source>
</reference>
<protein>
    <submittedName>
        <fullName evidence="1">Uncharacterized protein</fullName>
    </submittedName>
</protein>
<dbReference type="EMBL" id="JXLB01000009">
    <property type="protein sequence ID" value="OJG81814.1"/>
    <property type="molecule type" value="Genomic_DNA"/>
</dbReference>
<comment type="caution">
    <text evidence="1">The sequence shown here is derived from an EMBL/GenBank/DDBJ whole genome shotgun (WGS) entry which is preliminary data.</text>
</comment>